<evidence type="ECO:0000313" key="3">
    <source>
        <dbReference type="Proteomes" id="UP000642829"/>
    </source>
</evidence>
<sequence length="144" mass="16264">MLAGFEHVGLPEICGYTKVSDVDRNTGQDIVDYATDFLRTVEGEKPFFLDVGFMETHRTEWVSHGFNQERYSPHDGDGSPNYVCPPPSLPDAPEARRDWFYFQHAVERLDGYYGQVIASLTASGLVENTLVLATTDQWHRFSAS</sequence>
<organism evidence="2 3">
    <name type="scientific">Cerasicoccus arenae</name>
    <dbReference type="NCBI Taxonomy" id="424488"/>
    <lineage>
        <taxon>Bacteria</taxon>
        <taxon>Pseudomonadati</taxon>
        <taxon>Verrucomicrobiota</taxon>
        <taxon>Opitutia</taxon>
        <taxon>Puniceicoccales</taxon>
        <taxon>Cerasicoccaceae</taxon>
        <taxon>Cerasicoccus</taxon>
    </lineage>
</organism>
<evidence type="ECO:0000259" key="1">
    <source>
        <dbReference type="Pfam" id="PF00884"/>
    </source>
</evidence>
<gene>
    <name evidence="2" type="ORF">GCM10007047_19240</name>
</gene>
<dbReference type="SUPFAM" id="SSF53649">
    <property type="entry name" value="Alkaline phosphatase-like"/>
    <property type="match status" value="1"/>
</dbReference>
<feature type="domain" description="Sulfatase N-terminal" evidence="1">
    <location>
        <begin position="24"/>
        <end position="136"/>
    </location>
</feature>
<dbReference type="RefSeq" id="WP_229792088.1">
    <property type="nucleotide sequence ID" value="NZ_BMXG01000010.1"/>
</dbReference>
<reference evidence="2" key="1">
    <citation type="journal article" date="2014" name="Int. J. Syst. Evol. Microbiol.">
        <title>Complete genome sequence of Corynebacterium casei LMG S-19264T (=DSM 44701T), isolated from a smear-ripened cheese.</title>
        <authorList>
            <consortium name="US DOE Joint Genome Institute (JGI-PGF)"/>
            <person name="Walter F."/>
            <person name="Albersmeier A."/>
            <person name="Kalinowski J."/>
            <person name="Ruckert C."/>
        </authorList>
    </citation>
    <scope>NUCLEOTIDE SEQUENCE</scope>
    <source>
        <strain evidence="2">KCTC 12870</strain>
    </source>
</reference>
<dbReference type="InterPro" id="IPR000917">
    <property type="entry name" value="Sulfatase_N"/>
</dbReference>
<dbReference type="EMBL" id="BMXG01000010">
    <property type="protein sequence ID" value="GHC02736.1"/>
    <property type="molecule type" value="Genomic_DNA"/>
</dbReference>
<evidence type="ECO:0000313" key="2">
    <source>
        <dbReference type="EMBL" id="GHC02736.1"/>
    </source>
</evidence>
<proteinExistence type="predicted"/>
<protein>
    <recommendedName>
        <fullName evidence="1">Sulfatase N-terminal domain-containing protein</fullName>
    </recommendedName>
</protein>
<name>A0A8J3DAN3_9BACT</name>
<dbReference type="Gene3D" id="3.40.720.10">
    <property type="entry name" value="Alkaline Phosphatase, subunit A"/>
    <property type="match status" value="1"/>
</dbReference>
<comment type="caution">
    <text evidence="2">The sequence shown here is derived from an EMBL/GenBank/DDBJ whole genome shotgun (WGS) entry which is preliminary data.</text>
</comment>
<dbReference type="AlphaFoldDB" id="A0A8J3DAN3"/>
<dbReference type="Proteomes" id="UP000642829">
    <property type="component" value="Unassembled WGS sequence"/>
</dbReference>
<reference evidence="2" key="2">
    <citation type="submission" date="2020-09" db="EMBL/GenBank/DDBJ databases">
        <authorList>
            <person name="Sun Q."/>
            <person name="Kim S."/>
        </authorList>
    </citation>
    <scope>NUCLEOTIDE SEQUENCE</scope>
    <source>
        <strain evidence="2">KCTC 12870</strain>
    </source>
</reference>
<keyword evidence="3" id="KW-1185">Reference proteome</keyword>
<dbReference type="InterPro" id="IPR017850">
    <property type="entry name" value="Alkaline_phosphatase_core_sf"/>
</dbReference>
<dbReference type="Pfam" id="PF00884">
    <property type="entry name" value="Sulfatase"/>
    <property type="match status" value="1"/>
</dbReference>
<accession>A0A8J3DAN3</accession>